<name>A0A1Y0E6X1_9RHOB</name>
<accession>A0A1Y0E6X1</accession>
<dbReference type="Proteomes" id="UP000195273">
    <property type="component" value="Chromosome"/>
</dbReference>
<sequence>MSKSAENLQKMRDEVARIIKREEARLIRTARNAGYFDRQVKTPELEQLIKQGLEALPLKFSQLHKLEDKIAMAENKISTEERKLDARRKILLGAFLMAQVKHRPEQFDWIPKELEKFLDTHTSEKIAASNKEVLADWLKS</sequence>
<proteinExistence type="predicted"/>
<evidence type="ECO:0000313" key="2">
    <source>
        <dbReference type="Proteomes" id="UP000195273"/>
    </source>
</evidence>
<reference evidence="1 2" key="1">
    <citation type="submission" date="2017-05" db="EMBL/GenBank/DDBJ databases">
        <title>Genome Sequence of Loktanella vestfoldensis Strain SMR4r Isolated from a Culture of the Diatom Skeletonema marinoi.</title>
        <authorList>
            <person name="Topel M."/>
            <person name="Pinder M.I.M."/>
            <person name="Johansson O.N."/>
            <person name="Kourtchenko O."/>
            <person name="Godhe A."/>
            <person name="Clarke A.K."/>
        </authorList>
    </citation>
    <scope>NUCLEOTIDE SEQUENCE [LARGE SCALE GENOMIC DNA]</scope>
    <source>
        <strain evidence="1 2">SMR4r</strain>
    </source>
</reference>
<dbReference type="EMBL" id="CP021431">
    <property type="protein sequence ID" value="ART99364.1"/>
    <property type="molecule type" value="Genomic_DNA"/>
</dbReference>
<evidence type="ECO:0008006" key="3">
    <source>
        <dbReference type="Google" id="ProtNLM"/>
    </source>
</evidence>
<protein>
    <recommendedName>
        <fullName evidence="3">Mobilization protein</fullName>
    </recommendedName>
</protein>
<dbReference type="AlphaFoldDB" id="A0A1Y0E6X1"/>
<dbReference type="KEGG" id="lvs:LOKVESSMR4R_00016"/>
<dbReference type="RefSeq" id="WP_087205612.1">
    <property type="nucleotide sequence ID" value="NZ_CP021431.1"/>
</dbReference>
<evidence type="ECO:0000313" key="1">
    <source>
        <dbReference type="EMBL" id="ART99364.1"/>
    </source>
</evidence>
<dbReference type="OrthoDB" id="7728370at2"/>
<keyword evidence="2" id="KW-1185">Reference proteome</keyword>
<organism evidence="1 2">
    <name type="scientific">Yoonia vestfoldensis</name>
    <dbReference type="NCBI Taxonomy" id="245188"/>
    <lineage>
        <taxon>Bacteria</taxon>
        <taxon>Pseudomonadati</taxon>
        <taxon>Pseudomonadota</taxon>
        <taxon>Alphaproteobacteria</taxon>
        <taxon>Rhodobacterales</taxon>
        <taxon>Paracoccaceae</taxon>
        <taxon>Yoonia</taxon>
    </lineage>
</organism>
<gene>
    <name evidence="1" type="ORF">LOKVESSMR4R_00016</name>
</gene>